<gene>
    <name evidence="1" type="ORF">P7K49_039290</name>
</gene>
<protein>
    <submittedName>
        <fullName evidence="1">Uncharacterized protein</fullName>
    </submittedName>
</protein>
<keyword evidence="2" id="KW-1185">Reference proteome</keyword>
<organism evidence="1 2">
    <name type="scientific">Saguinus oedipus</name>
    <name type="common">Cotton-top tamarin</name>
    <name type="synonym">Oedipomidas oedipus</name>
    <dbReference type="NCBI Taxonomy" id="9490"/>
    <lineage>
        <taxon>Eukaryota</taxon>
        <taxon>Metazoa</taxon>
        <taxon>Chordata</taxon>
        <taxon>Craniata</taxon>
        <taxon>Vertebrata</taxon>
        <taxon>Euteleostomi</taxon>
        <taxon>Mammalia</taxon>
        <taxon>Eutheria</taxon>
        <taxon>Euarchontoglires</taxon>
        <taxon>Primates</taxon>
        <taxon>Haplorrhini</taxon>
        <taxon>Platyrrhini</taxon>
        <taxon>Cebidae</taxon>
        <taxon>Callitrichinae</taxon>
        <taxon>Saguinus</taxon>
    </lineage>
</organism>
<sequence length="120" mass="13128">MRGWGEAPGEECRWVRALVSSEDKHSGSSGFGPSGYAWEYEECSMAVHGGCDPVEHVPTEVMQKITGDLVTEDYLLTILILSCSCATCTFLAVGSHFLPCSQGPEPCWDHGILDRCIMEQ</sequence>
<dbReference type="Proteomes" id="UP001266305">
    <property type="component" value="Unassembled WGS sequence"/>
</dbReference>
<proteinExistence type="predicted"/>
<accession>A0ABQ9TH42</accession>
<evidence type="ECO:0000313" key="1">
    <source>
        <dbReference type="EMBL" id="KAK2084054.1"/>
    </source>
</evidence>
<reference evidence="1 2" key="1">
    <citation type="submission" date="2023-05" db="EMBL/GenBank/DDBJ databases">
        <title>B98-5 Cell Line De Novo Hybrid Assembly: An Optical Mapping Approach.</title>
        <authorList>
            <person name="Kananen K."/>
            <person name="Auerbach J.A."/>
            <person name="Kautto E."/>
            <person name="Blachly J.S."/>
        </authorList>
    </citation>
    <scope>NUCLEOTIDE SEQUENCE [LARGE SCALE GENOMIC DNA]</scope>
    <source>
        <strain evidence="1">B95-8</strain>
        <tissue evidence="1">Cell line</tissue>
    </source>
</reference>
<dbReference type="EMBL" id="JASSZA010000023">
    <property type="protein sequence ID" value="KAK2084054.1"/>
    <property type="molecule type" value="Genomic_DNA"/>
</dbReference>
<name>A0ABQ9TH42_SAGOE</name>
<evidence type="ECO:0000313" key="2">
    <source>
        <dbReference type="Proteomes" id="UP001266305"/>
    </source>
</evidence>
<comment type="caution">
    <text evidence="1">The sequence shown here is derived from an EMBL/GenBank/DDBJ whole genome shotgun (WGS) entry which is preliminary data.</text>
</comment>